<evidence type="ECO:0000256" key="1">
    <source>
        <dbReference type="SAM" id="Phobius"/>
    </source>
</evidence>
<dbReference type="PANTHER" id="PTHR35748:SF1">
    <property type="entry name" value="OS05G0358400 PROTEIN"/>
    <property type="match status" value="1"/>
</dbReference>
<dbReference type="CDD" id="cd06661">
    <property type="entry name" value="GGCT_like"/>
    <property type="match status" value="1"/>
</dbReference>
<dbReference type="Gene3D" id="3.10.490.10">
    <property type="entry name" value="Gamma-glutamyl cyclotransferase-like"/>
    <property type="match status" value="1"/>
</dbReference>
<dbReference type="InterPro" id="IPR013024">
    <property type="entry name" value="GGCT-like"/>
</dbReference>
<dbReference type="AlphaFoldDB" id="A0A6C0EHK1"/>
<dbReference type="InterPro" id="IPR036568">
    <property type="entry name" value="GGCT-like_sf"/>
</dbReference>
<dbReference type="EMBL" id="MN738862">
    <property type="protein sequence ID" value="QHT28537.1"/>
    <property type="molecule type" value="Genomic_DNA"/>
</dbReference>
<dbReference type="PANTHER" id="PTHR35748">
    <property type="entry name" value="OS05G0358400 PROTEIN"/>
    <property type="match status" value="1"/>
</dbReference>
<evidence type="ECO:0000313" key="2">
    <source>
        <dbReference type="EMBL" id="QHT28537.1"/>
    </source>
</evidence>
<keyword evidence="1" id="KW-0812">Transmembrane</keyword>
<protein>
    <recommendedName>
        <fullName evidence="3">Gamma-glutamylcyclotransferase AIG2-like domain-containing protein</fullName>
    </recommendedName>
</protein>
<feature type="transmembrane region" description="Helical" evidence="1">
    <location>
        <begin position="6"/>
        <end position="25"/>
    </location>
</feature>
<proteinExistence type="predicted"/>
<accession>A0A6C0EHK1</accession>
<keyword evidence="1" id="KW-1133">Transmembrane helix</keyword>
<organism evidence="2">
    <name type="scientific">viral metagenome</name>
    <dbReference type="NCBI Taxonomy" id="1070528"/>
    <lineage>
        <taxon>unclassified sequences</taxon>
        <taxon>metagenomes</taxon>
        <taxon>organismal metagenomes</taxon>
    </lineage>
</organism>
<sequence>MTKKNIYILPIFFMLLIAIIVYWLLNKRIYIFGYGTLMSIKSVKKTMPNASHFHPGLLKNYIRIFSNQTSEGPILAIREVKDDNQYVRGVIFDIPIYEYNNFVQREKTYKIRKISVLDHNNNPRDCHMCLEGDNTIYSNKYIEPSTKYLLICLNILKNIDCGSSTFKNMKMKYIHNFLDNSYLSDGKTSIHNYLMNTSSVTLKDKFYNL</sequence>
<evidence type="ECO:0008006" key="3">
    <source>
        <dbReference type="Google" id="ProtNLM"/>
    </source>
</evidence>
<reference evidence="2" key="1">
    <citation type="journal article" date="2020" name="Nature">
        <title>Giant virus diversity and host interactions through global metagenomics.</title>
        <authorList>
            <person name="Schulz F."/>
            <person name="Roux S."/>
            <person name="Paez-Espino D."/>
            <person name="Jungbluth S."/>
            <person name="Walsh D.A."/>
            <person name="Denef V.J."/>
            <person name="McMahon K.D."/>
            <person name="Konstantinidis K.T."/>
            <person name="Eloe-Fadrosh E.A."/>
            <person name="Kyrpides N.C."/>
            <person name="Woyke T."/>
        </authorList>
    </citation>
    <scope>NUCLEOTIDE SEQUENCE</scope>
    <source>
        <strain evidence="2">GVMAG-M-3300001348-25</strain>
    </source>
</reference>
<keyword evidence="1" id="KW-0472">Membrane</keyword>
<dbReference type="SUPFAM" id="SSF110857">
    <property type="entry name" value="Gamma-glutamyl cyclotransferase-like"/>
    <property type="match status" value="1"/>
</dbReference>
<name>A0A6C0EHK1_9ZZZZ</name>